<evidence type="ECO:0000256" key="2">
    <source>
        <dbReference type="ARBA" id="ARBA00022638"/>
    </source>
</evidence>
<dbReference type="InterPro" id="IPR023347">
    <property type="entry name" value="Lysozyme_dom_sf"/>
</dbReference>
<proteinExistence type="inferred from homology"/>
<comment type="similarity">
    <text evidence="3">Belongs to the glycosyl hydrolase 24 family.</text>
</comment>
<keyword evidence="2 3" id="KW-0081">Bacteriolytic enzyme</keyword>
<dbReference type="PANTHER" id="PTHR37406">
    <property type="entry name" value="T4-TYPE LYSOZYME 1-RELATED"/>
    <property type="match status" value="1"/>
</dbReference>
<dbReference type="GO" id="GO:0003796">
    <property type="term" value="F:lysozyme activity"/>
    <property type="evidence" value="ECO:0007669"/>
    <property type="project" value="UniProtKB-EC"/>
</dbReference>
<comment type="catalytic activity">
    <reaction evidence="3">
        <text>Hydrolysis of (1-&gt;4)-beta-linkages between N-acetylmuramic acid and N-acetyl-D-glucosamine residues in a peptidoglycan and between N-acetyl-D-glucosamine residues in chitodextrins.</text>
        <dbReference type="EC" id="3.2.1.17"/>
    </reaction>
</comment>
<dbReference type="STRING" id="1859457.BET10_10455"/>
<dbReference type="InterPro" id="IPR002196">
    <property type="entry name" value="Glyco_hydro_24"/>
</dbReference>
<dbReference type="Proteomes" id="UP000179786">
    <property type="component" value="Unassembled WGS sequence"/>
</dbReference>
<dbReference type="GO" id="GO:0016998">
    <property type="term" value="P:cell wall macromolecule catabolic process"/>
    <property type="evidence" value="ECO:0007669"/>
    <property type="project" value="InterPro"/>
</dbReference>
<dbReference type="EMBL" id="MKJU01000025">
    <property type="protein sequence ID" value="OHU91243.1"/>
    <property type="molecule type" value="Genomic_DNA"/>
</dbReference>
<name>A0A1S1MW60_9GAMM</name>
<gene>
    <name evidence="4" type="ORF">BET10_10455</name>
</gene>
<keyword evidence="5" id="KW-1185">Reference proteome</keyword>
<dbReference type="SUPFAM" id="SSF53955">
    <property type="entry name" value="Lysozyme-like"/>
    <property type="match status" value="1"/>
</dbReference>
<reference evidence="4 5" key="1">
    <citation type="submission" date="2016-09" db="EMBL/GenBank/DDBJ databases">
        <title>Pseudoalteromonas amylolytica sp. nov., isolated from the surface seawater.</title>
        <authorList>
            <person name="Wu Y.-H."/>
            <person name="Cheng H."/>
            <person name="Jin X.-B."/>
            <person name="Wang C.-S."/>
            <person name="Xu X.-W."/>
        </authorList>
    </citation>
    <scope>NUCLEOTIDE SEQUENCE [LARGE SCALE GENOMIC DNA]</scope>
    <source>
        <strain evidence="4 5">JW1</strain>
    </source>
</reference>
<accession>A0A1S1MW60</accession>
<dbReference type="RefSeq" id="WP_070984982.1">
    <property type="nucleotide sequence ID" value="NZ_MKJU01000025.1"/>
</dbReference>
<keyword evidence="3" id="KW-0326">Glycosidase</keyword>
<organism evidence="4 5">
    <name type="scientific">Pseudoalteromonas amylolytica</name>
    <dbReference type="NCBI Taxonomy" id="1859457"/>
    <lineage>
        <taxon>Bacteria</taxon>
        <taxon>Pseudomonadati</taxon>
        <taxon>Pseudomonadota</taxon>
        <taxon>Gammaproteobacteria</taxon>
        <taxon>Alteromonadales</taxon>
        <taxon>Pseudoalteromonadaceae</taxon>
        <taxon>Pseudoalteromonas</taxon>
    </lineage>
</organism>
<dbReference type="AlphaFoldDB" id="A0A1S1MW60"/>
<dbReference type="Pfam" id="PF00959">
    <property type="entry name" value="Phage_lysozyme"/>
    <property type="match status" value="1"/>
</dbReference>
<keyword evidence="1 3" id="KW-0929">Antimicrobial</keyword>
<dbReference type="InterPro" id="IPR052619">
    <property type="entry name" value="Phage_lysozyme-like"/>
</dbReference>
<dbReference type="Gene3D" id="1.10.530.40">
    <property type="match status" value="1"/>
</dbReference>
<evidence type="ECO:0000256" key="3">
    <source>
        <dbReference type="RuleBase" id="RU003788"/>
    </source>
</evidence>
<dbReference type="EC" id="3.2.1.17" evidence="3"/>
<dbReference type="InterPro" id="IPR023346">
    <property type="entry name" value="Lysozyme-like_dom_sf"/>
</dbReference>
<evidence type="ECO:0000256" key="1">
    <source>
        <dbReference type="ARBA" id="ARBA00022529"/>
    </source>
</evidence>
<keyword evidence="3 4" id="KW-0378">Hydrolase</keyword>
<dbReference type="OrthoDB" id="9091992at2"/>
<dbReference type="GO" id="GO:0042742">
    <property type="term" value="P:defense response to bacterium"/>
    <property type="evidence" value="ECO:0007669"/>
    <property type="project" value="UniProtKB-KW"/>
</dbReference>
<comment type="caution">
    <text evidence="4">The sequence shown here is derived from an EMBL/GenBank/DDBJ whole genome shotgun (WGS) entry which is preliminary data.</text>
</comment>
<dbReference type="PANTHER" id="PTHR37406:SF1">
    <property type="entry name" value="T4-TYPE LYSOZYME 1-RELATED"/>
    <property type="match status" value="1"/>
</dbReference>
<evidence type="ECO:0000313" key="4">
    <source>
        <dbReference type="EMBL" id="OHU91243.1"/>
    </source>
</evidence>
<evidence type="ECO:0000313" key="5">
    <source>
        <dbReference type="Proteomes" id="UP000179786"/>
    </source>
</evidence>
<dbReference type="GO" id="GO:0031640">
    <property type="term" value="P:killing of cells of another organism"/>
    <property type="evidence" value="ECO:0007669"/>
    <property type="project" value="UniProtKB-KW"/>
</dbReference>
<dbReference type="GO" id="GO:0009253">
    <property type="term" value="P:peptidoglycan catabolic process"/>
    <property type="evidence" value="ECO:0007669"/>
    <property type="project" value="InterPro"/>
</dbReference>
<protein>
    <recommendedName>
        <fullName evidence="3">Lysozyme</fullName>
        <ecNumber evidence="3">3.2.1.17</ecNumber>
    </recommendedName>
</protein>
<sequence>MSLMITVEQIKKHEGYKQYPYYCTGGKLTIGYGRNLDDNGVGEEEAEQLLAHDVQEARAGVKRRIDVSKCNEARMAVLINMAFNLGLNGLMGFKKMLTHVERGNFEQAALEMLNSRWANQVPNRANELAKQMLTGEWQ</sequence>